<dbReference type="EMBL" id="BSPL01000017">
    <property type="protein sequence ID" value="GLS71033.1"/>
    <property type="molecule type" value="Genomic_DNA"/>
</dbReference>
<dbReference type="AlphaFoldDB" id="A0AA37TH52"/>
<gene>
    <name evidence="2" type="ORF">GCM10007890_30460</name>
</gene>
<dbReference type="InterPro" id="IPR000073">
    <property type="entry name" value="AB_hydrolase_1"/>
</dbReference>
<dbReference type="InterPro" id="IPR029058">
    <property type="entry name" value="AB_hydrolase_fold"/>
</dbReference>
<dbReference type="InterPro" id="IPR050266">
    <property type="entry name" value="AB_hydrolase_sf"/>
</dbReference>
<sequence length="314" mass="34653">MTMLSGGQVAAGPAATMPRLDDLSRADVPFRTGQFWAYAPHDFHRIAYVEWGDPDSPHVVICVHGLSRQGRDFDPLGYRLAKMGYRVVCPDLPGRGLSGWLKDPEHYALPQYAGDMAALIAHLRVSGKIDWVGTSLGGLTGMVLAAAANTPIRRMVINDIGPFLPWAPIRHIGSRLRDAPRLHHNLASGESRLRTVLAAFGSLTDEQWRHIAKHSFFREPHGGWRPHYDPGIGDAFRPGRVYSVSMWRDWDAITCPVLLLRGAQSDLLLASTADEMTRRGPPTERIEIPDCGHAPALLDDDQLKIVTDWLGPAA</sequence>
<evidence type="ECO:0000313" key="2">
    <source>
        <dbReference type="EMBL" id="GLS71033.1"/>
    </source>
</evidence>
<protein>
    <submittedName>
        <fullName evidence="2">Alpha/beta hydrolase</fullName>
    </submittedName>
</protein>
<feature type="domain" description="AB hydrolase-1" evidence="1">
    <location>
        <begin position="60"/>
        <end position="297"/>
    </location>
</feature>
<proteinExistence type="predicted"/>
<dbReference type="Proteomes" id="UP001157440">
    <property type="component" value="Unassembled WGS sequence"/>
</dbReference>
<organism evidence="2 3">
    <name type="scientific">Methylobacterium tardum</name>
    <dbReference type="NCBI Taxonomy" id="374432"/>
    <lineage>
        <taxon>Bacteria</taxon>
        <taxon>Pseudomonadati</taxon>
        <taxon>Pseudomonadota</taxon>
        <taxon>Alphaproteobacteria</taxon>
        <taxon>Hyphomicrobiales</taxon>
        <taxon>Methylobacteriaceae</taxon>
        <taxon>Methylobacterium</taxon>
    </lineage>
</organism>
<dbReference type="PANTHER" id="PTHR43798">
    <property type="entry name" value="MONOACYLGLYCEROL LIPASE"/>
    <property type="match status" value="1"/>
</dbReference>
<keyword evidence="2" id="KW-0378">Hydrolase</keyword>
<evidence type="ECO:0000259" key="1">
    <source>
        <dbReference type="Pfam" id="PF12697"/>
    </source>
</evidence>
<dbReference type="Pfam" id="PF12697">
    <property type="entry name" value="Abhydrolase_6"/>
    <property type="match status" value="1"/>
</dbReference>
<dbReference type="GO" id="GO:0016787">
    <property type="term" value="F:hydrolase activity"/>
    <property type="evidence" value="ECO:0007669"/>
    <property type="project" value="UniProtKB-KW"/>
</dbReference>
<evidence type="ECO:0000313" key="3">
    <source>
        <dbReference type="Proteomes" id="UP001157440"/>
    </source>
</evidence>
<dbReference type="Gene3D" id="3.40.50.1820">
    <property type="entry name" value="alpha/beta hydrolase"/>
    <property type="match status" value="1"/>
</dbReference>
<comment type="caution">
    <text evidence="2">The sequence shown here is derived from an EMBL/GenBank/DDBJ whole genome shotgun (WGS) entry which is preliminary data.</text>
</comment>
<reference evidence="3" key="1">
    <citation type="journal article" date="2019" name="Int. J. Syst. Evol. Microbiol.">
        <title>The Global Catalogue of Microorganisms (GCM) 10K type strain sequencing project: providing services to taxonomists for standard genome sequencing and annotation.</title>
        <authorList>
            <consortium name="The Broad Institute Genomics Platform"/>
            <consortium name="The Broad Institute Genome Sequencing Center for Infectious Disease"/>
            <person name="Wu L."/>
            <person name="Ma J."/>
        </authorList>
    </citation>
    <scope>NUCLEOTIDE SEQUENCE [LARGE SCALE GENOMIC DNA]</scope>
    <source>
        <strain evidence="3">NBRC 103632</strain>
    </source>
</reference>
<keyword evidence="3" id="KW-1185">Reference proteome</keyword>
<name>A0AA37TH52_9HYPH</name>
<accession>A0AA37TH52</accession>
<dbReference type="SUPFAM" id="SSF53474">
    <property type="entry name" value="alpha/beta-Hydrolases"/>
    <property type="match status" value="1"/>
</dbReference>